<sequence>MSIDAASERKNYYIGETASQLRHGFGVYFYSNKFFRYEGDWVKGKKHGHGKLMMADGSYYEGEFKNGEIEGHGFRKWQSTGNTYSGEFSKGEMHGHGVMNYADGSQYQGEFHNNQRHGTGILRDRDGNEYEGAWYKNKKHGQGIQIYENGDEYEGEWVEGCRHGHGDLNCTDGTFYEGQWRADMFNGQGTMAHGSGLTYEGLWINGRPEKEACSIVVELPEGQKYIEVLQGRKFCVNVWVLDSENNPLTGEYGREFQISAGYRFSQKSSQSQSLLELIENIETKPISTPYGYDVLPYPLLDSLQDFEEGEEASGKRRQSQAPLTSKVFGEDTIHETHEADSDVLKPDDKDQDEADGSSSISESKYATSETQLELSAGAAEEVETSLSQMQPPPPQRSSPDGLVEFTNLILPAAPSSYRPFSLDGEIGPDGKRRSKGSRTASAASTSSTSITDGKGGKVSKSKTSLEDRGARPGDYVIIIQEATQPLFLGSRLDPAFVIAKVIAPKKTAKKPQAKR</sequence>
<dbReference type="Pfam" id="PF02493">
    <property type="entry name" value="MORN"/>
    <property type="match status" value="8"/>
</dbReference>
<dbReference type="PANTHER" id="PTHR23084:SF263">
    <property type="entry name" value="MORN REPEAT-CONTAINING PROTEIN 1"/>
    <property type="match status" value="1"/>
</dbReference>
<feature type="compositionally biased region" description="Low complexity" evidence="2">
    <location>
        <begin position="437"/>
        <end position="449"/>
    </location>
</feature>
<dbReference type="SMART" id="SM00698">
    <property type="entry name" value="MORN"/>
    <property type="match status" value="8"/>
</dbReference>
<feature type="compositionally biased region" description="Polar residues" evidence="2">
    <location>
        <begin position="356"/>
        <end position="373"/>
    </location>
</feature>
<evidence type="ECO:0000256" key="1">
    <source>
        <dbReference type="ARBA" id="ARBA00022737"/>
    </source>
</evidence>
<dbReference type="PANTHER" id="PTHR23084">
    <property type="entry name" value="PHOSPHATIDYLINOSITOL-4-PHOSPHATE 5-KINASE RELATED"/>
    <property type="match status" value="1"/>
</dbReference>
<dbReference type="EMBL" id="LR788043">
    <property type="protein sequence ID" value="CAB3263905.1"/>
    <property type="molecule type" value="mRNA"/>
</dbReference>
<reference evidence="3" key="1">
    <citation type="submission" date="2020-04" db="EMBL/GenBank/DDBJ databases">
        <authorList>
            <person name="Neveu A P."/>
        </authorList>
    </citation>
    <scope>NUCLEOTIDE SEQUENCE</scope>
    <source>
        <tissue evidence="3">Whole embryo</tissue>
    </source>
</reference>
<dbReference type="SUPFAM" id="SSF82185">
    <property type="entry name" value="Histone H3 K4-specific methyltransferase SET7/9 N-terminal domain"/>
    <property type="match status" value="2"/>
</dbReference>
<evidence type="ECO:0000256" key="2">
    <source>
        <dbReference type="SAM" id="MobiDB-lite"/>
    </source>
</evidence>
<dbReference type="Gene3D" id="2.20.110.10">
    <property type="entry name" value="Histone H3 K4-specific methyltransferase SET7/9 N-terminal domain"/>
    <property type="match status" value="4"/>
</dbReference>
<gene>
    <name evidence="3" type="primary">Morn1</name>
</gene>
<feature type="compositionally biased region" description="Basic and acidic residues" evidence="2">
    <location>
        <begin position="328"/>
        <end position="348"/>
    </location>
</feature>
<organism evidence="3">
    <name type="scientific">Phallusia mammillata</name>
    <dbReference type="NCBI Taxonomy" id="59560"/>
    <lineage>
        <taxon>Eukaryota</taxon>
        <taxon>Metazoa</taxon>
        <taxon>Chordata</taxon>
        <taxon>Tunicata</taxon>
        <taxon>Ascidiacea</taxon>
        <taxon>Phlebobranchia</taxon>
        <taxon>Ascidiidae</taxon>
        <taxon>Phallusia</taxon>
    </lineage>
</organism>
<dbReference type="InterPro" id="IPR003409">
    <property type="entry name" value="MORN"/>
</dbReference>
<accession>A0A6F9DLW1</accession>
<feature type="region of interest" description="Disordered" evidence="2">
    <location>
        <begin position="307"/>
        <end position="472"/>
    </location>
</feature>
<protein>
    <submittedName>
        <fullName evidence="3">MORN repeat-containing protein 1-like</fullName>
    </submittedName>
</protein>
<evidence type="ECO:0000313" key="3">
    <source>
        <dbReference type="EMBL" id="CAB3263905.1"/>
    </source>
</evidence>
<keyword evidence="1" id="KW-0677">Repeat</keyword>
<name>A0A6F9DLW1_9ASCI</name>
<dbReference type="AlphaFoldDB" id="A0A6F9DLW1"/>
<proteinExistence type="evidence at transcript level"/>